<accession>B8G5T0</accession>
<dbReference type="InterPro" id="IPR016024">
    <property type="entry name" value="ARM-type_fold"/>
</dbReference>
<dbReference type="AlphaFoldDB" id="B8G5T0"/>
<dbReference type="HOGENOM" id="CLU_481213_0_0_0"/>
<keyword evidence="3" id="KW-1185">Reference proteome</keyword>
<feature type="active site" evidence="1">
    <location>
        <position position="421"/>
    </location>
</feature>
<dbReference type="GO" id="GO:0006508">
    <property type="term" value="P:proteolysis"/>
    <property type="evidence" value="ECO:0007669"/>
    <property type="project" value="InterPro"/>
</dbReference>
<organism evidence="2 3">
    <name type="scientific">Chloroflexus aggregans (strain MD-66 / DSM 9485)</name>
    <dbReference type="NCBI Taxonomy" id="326427"/>
    <lineage>
        <taxon>Bacteria</taxon>
        <taxon>Bacillati</taxon>
        <taxon>Chloroflexota</taxon>
        <taxon>Chloroflexia</taxon>
        <taxon>Chloroflexales</taxon>
        <taxon>Chloroflexineae</taxon>
        <taxon>Chloroflexaceae</taxon>
        <taxon>Chloroflexus</taxon>
    </lineage>
</organism>
<evidence type="ECO:0000256" key="1">
    <source>
        <dbReference type="PIRSR" id="PIRSR602169-1"/>
    </source>
</evidence>
<reference evidence="2" key="1">
    <citation type="submission" date="2008-12" db="EMBL/GenBank/DDBJ databases">
        <title>Complete sequence of Chloroflexus aggregans DSM 9485.</title>
        <authorList>
            <consortium name="US DOE Joint Genome Institute"/>
            <person name="Lucas S."/>
            <person name="Copeland A."/>
            <person name="Lapidus A."/>
            <person name="Glavina del Rio T."/>
            <person name="Dalin E."/>
            <person name="Tice H."/>
            <person name="Pitluck S."/>
            <person name="Foster B."/>
            <person name="Larimer F."/>
            <person name="Land M."/>
            <person name="Hauser L."/>
            <person name="Kyrpides N."/>
            <person name="Mikhailova N."/>
            <person name="Bryant D."/>
            <person name="Richardson P."/>
        </authorList>
    </citation>
    <scope>NUCLEOTIDE SEQUENCE</scope>
    <source>
        <strain evidence="2">DSM 9485</strain>
    </source>
</reference>
<dbReference type="GO" id="GO:0005576">
    <property type="term" value="C:extracellular region"/>
    <property type="evidence" value="ECO:0007669"/>
    <property type="project" value="InterPro"/>
</dbReference>
<dbReference type="eggNOG" id="COG1413">
    <property type="taxonomic scope" value="Bacteria"/>
</dbReference>
<dbReference type="Proteomes" id="UP000002508">
    <property type="component" value="Chromosome"/>
</dbReference>
<dbReference type="GO" id="GO:0004222">
    <property type="term" value="F:metalloendopeptidase activity"/>
    <property type="evidence" value="ECO:0007669"/>
    <property type="project" value="InterPro"/>
</dbReference>
<dbReference type="STRING" id="326427.Cagg_0872"/>
<dbReference type="KEGG" id="cag:Cagg_0872"/>
<dbReference type="Gene3D" id="3.40.30.160">
    <property type="entry name" value="Collagenase ColT, N-terminal domain"/>
    <property type="match status" value="1"/>
</dbReference>
<dbReference type="Pfam" id="PF01752">
    <property type="entry name" value="Peptidase_M9"/>
    <property type="match status" value="1"/>
</dbReference>
<gene>
    <name evidence="2" type="ordered locus">Cagg_0872</name>
</gene>
<dbReference type="EMBL" id="CP001337">
    <property type="protein sequence ID" value="ACL23791.1"/>
    <property type="molecule type" value="Genomic_DNA"/>
</dbReference>
<dbReference type="Gene3D" id="1.25.10.10">
    <property type="entry name" value="Leucine-rich Repeat Variant"/>
    <property type="match status" value="1"/>
</dbReference>
<name>B8G5T0_CHLAD</name>
<evidence type="ECO:0000313" key="2">
    <source>
        <dbReference type="EMBL" id="ACL23791.1"/>
    </source>
</evidence>
<sequence length="565" mass="62508">MRYLIVGFVVLILLIPSGSRLPLAVTPAYPPPIRLPACPQPTVADVDAMLALLPQAGYDCTEQIAVALRPRIEPVYVQELLAIAVEPTFDTRTRRNALRILGRLAESGPVTRARELMVQQQSMVQMTALTLLERERDNFLLQDAVWLLDSHYYPSWVAAPALEQIALGGEYAPALRYRAARARARLIAAEYGPLRDDSQRFIVAALRSADPGVRTAAAEAISFLRDDQLTARTDWLQLVEEALVHEPPLHVATDSGDPRGAALLTFLESTPTTLTARAALARAADRLAGETATVPRLNALRIAYEHLALPLQHESATVVLRTGPAETSDGDELLAIVATTYAQARRFLGSVGETPIPGEEHLPLQVLIFPGQAAYRDYMRAFTPFTVDVDGIYDVQQNTLYSYRRRDDQTANTLAETLRHEVAHAVTAAYLFPGQWHTPGYHAEPKGWFDEGFAEVLAAQTKPDAPLQPHPRHLATICAQPLKPALADLVALRTGYDQYGTFDYPAAWALMHFLLAERPAAAAALISAWRNQTYHLANWPTLGGWSDWTSAESDWHFAIERWCRL</sequence>
<dbReference type="GO" id="GO:0008270">
    <property type="term" value="F:zinc ion binding"/>
    <property type="evidence" value="ECO:0007669"/>
    <property type="project" value="InterPro"/>
</dbReference>
<evidence type="ECO:0000313" key="3">
    <source>
        <dbReference type="Proteomes" id="UP000002508"/>
    </source>
</evidence>
<dbReference type="InterPro" id="IPR011989">
    <property type="entry name" value="ARM-like"/>
</dbReference>
<protein>
    <submittedName>
        <fullName evidence="2">Peptidase M9A collagenase domain-containing protein</fullName>
    </submittedName>
</protein>
<proteinExistence type="predicted"/>
<dbReference type="SUPFAM" id="SSF48371">
    <property type="entry name" value="ARM repeat"/>
    <property type="match status" value="1"/>
</dbReference>
<dbReference type="OrthoDB" id="137663at2"/>
<dbReference type="InterPro" id="IPR002169">
    <property type="entry name" value="Peptidase_M9A/M9B"/>
</dbReference>